<dbReference type="Pfam" id="PF04324">
    <property type="entry name" value="Fer2_BFD"/>
    <property type="match status" value="1"/>
</dbReference>
<dbReference type="EMBL" id="LS483487">
    <property type="protein sequence ID" value="SQJ03375.1"/>
    <property type="molecule type" value="Genomic_DNA"/>
</dbReference>
<dbReference type="Gene3D" id="1.10.10.1100">
    <property type="entry name" value="BFD-like [2Fe-2S]-binding domain"/>
    <property type="match status" value="1"/>
</dbReference>
<dbReference type="InterPro" id="IPR036188">
    <property type="entry name" value="FAD/NAD-bd_sf"/>
</dbReference>
<dbReference type="AlphaFoldDB" id="A0AAX2JAG4"/>
<dbReference type="SUPFAM" id="SSF51905">
    <property type="entry name" value="FAD/NAD(P)-binding domain"/>
    <property type="match status" value="1"/>
</dbReference>
<evidence type="ECO:0000313" key="3">
    <source>
        <dbReference type="EMBL" id="SQJ03375.1"/>
    </source>
</evidence>
<feature type="domain" description="FAD dependent oxidoreductase" evidence="1">
    <location>
        <begin position="3"/>
        <end position="352"/>
    </location>
</feature>
<dbReference type="Gene3D" id="3.30.9.10">
    <property type="entry name" value="D-Amino Acid Oxidase, subunit A, domain 2"/>
    <property type="match status" value="1"/>
</dbReference>
<dbReference type="Proteomes" id="UP000249008">
    <property type="component" value="Chromosome 1"/>
</dbReference>
<dbReference type="PANTHER" id="PTHR42720">
    <property type="entry name" value="GLYCEROL-3-PHOSPHATE DEHYDROGENASE"/>
    <property type="match status" value="1"/>
</dbReference>
<protein>
    <submittedName>
        <fullName evidence="3">L-2-hydroxyglutarate oxidase LhgO</fullName>
        <ecNumber evidence="3">1.1.3.15</ecNumber>
    </submittedName>
</protein>
<dbReference type="CDD" id="cd19946">
    <property type="entry name" value="GlpA-like_Fer2_BFD-like"/>
    <property type="match status" value="1"/>
</dbReference>
<evidence type="ECO:0000259" key="2">
    <source>
        <dbReference type="Pfam" id="PF04324"/>
    </source>
</evidence>
<dbReference type="Gene3D" id="3.50.50.60">
    <property type="entry name" value="FAD/NAD(P)-binding domain"/>
    <property type="match status" value="1"/>
</dbReference>
<dbReference type="InterPro" id="IPR007419">
    <property type="entry name" value="BFD-like_2Fe2S-bd_dom"/>
</dbReference>
<evidence type="ECO:0000259" key="1">
    <source>
        <dbReference type="Pfam" id="PF01266"/>
    </source>
</evidence>
<feature type="domain" description="BFD-like [2Fe-2S]-binding" evidence="2">
    <location>
        <begin position="397"/>
        <end position="451"/>
    </location>
</feature>
<dbReference type="InterPro" id="IPR006076">
    <property type="entry name" value="FAD-dep_OxRdtase"/>
</dbReference>
<dbReference type="Pfam" id="PF01266">
    <property type="entry name" value="DAO"/>
    <property type="match status" value="1"/>
</dbReference>
<dbReference type="EC" id="1.1.3.15" evidence="3"/>
<dbReference type="KEGG" id="ful:C4N20_15365"/>
<proteinExistence type="predicted"/>
<sequence>MVDVVVIGSGIMGAAVARELSKYNLDIIVLEKEHDISNGTTKANSAIIHAGYDAQNGTLMAKYNALGNAMFDDLCKEIDAPFKRCGSFVLAFSEEEREHLKVLYNRGIKNGIPGIEILEGAEVLKREPNINKEVVAALYAPTAGVIGPWEFTIKLLENAAENGVDVQTDSKVLDIKKLENGYLVKLEDREILTKTVINASGVFADELNAMVSKDQFKIIPRKGEYFLLDKVQGTLTNSVIFQCPTALGKGVLVAQTIHGNLITGPTALDIDDKEDVANTVIEMDAIKKQSVKSIPEINFRDNIRNFAGLRAESDRGDFIIGEASDAEGFFNIAGTKSPGLSSAPAIALEIASQVLNRLGNVTKKEIFKQIRPQIHFMELAPEEKAKIIAEDHRYGRIICRCENITEGEIVDVIHRMVGAKTVDGIKKRCRPGSGRCQGGFCGPRVQEILARELGKKLDEIVLDKKGAYILTGKTK</sequence>
<reference evidence="3 4" key="1">
    <citation type="submission" date="2018-06" db="EMBL/GenBank/DDBJ databases">
        <authorList>
            <consortium name="Pathogen Informatics"/>
            <person name="Doyle S."/>
        </authorList>
    </citation>
    <scope>NUCLEOTIDE SEQUENCE [LARGE SCALE GENOMIC DNA]</scope>
    <source>
        <strain evidence="3 4">NCTC12112</strain>
    </source>
</reference>
<dbReference type="InterPro" id="IPR052745">
    <property type="entry name" value="G3P_Oxidase/Oxidoreductase"/>
</dbReference>
<keyword evidence="3" id="KW-0560">Oxidoreductase</keyword>
<dbReference type="GO" id="GO:0003973">
    <property type="term" value="F:(S)-2-hydroxy-acid oxidase activity"/>
    <property type="evidence" value="ECO:0007669"/>
    <property type="project" value="UniProtKB-EC"/>
</dbReference>
<dbReference type="RefSeq" id="WP_005979899.1">
    <property type="nucleotide sequence ID" value="NZ_CABKNW010000004.1"/>
</dbReference>
<gene>
    <name evidence="3" type="primary">lhgO</name>
    <name evidence="3" type="ORF">NCTC12112_01651</name>
</gene>
<evidence type="ECO:0000313" key="4">
    <source>
        <dbReference type="Proteomes" id="UP000249008"/>
    </source>
</evidence>
<dbReference type="PANTHER" id="PTHR42720:SF1">
    <property type="entry name" value="GLYCEROL 3-PHOSPHATE OXIDASE"/>
    <property type="match status" value="1"/>
</dbReference>
<organism evidence="3 4">
    <name type="scientific">Fusobacterium ulcerans</name>
    <dbReference type="NCBI Taxonomy" id="861"/>
    <lineage>
        <taxon>Bacteria</taxon>
        <taxon>Fusobacteriati</taxon>
        <taxon>Fusobacteriota</taxon>
        <taxon>Fusobacteriia</taxon>
        <taxon>Fusobacteriales</taxon>
        <taxon>Fusobacteriaceae</taxon>
        <taxon>Fusobacterium</taxon>
    </lineage>
</organism>
<accession>A0AAX2JAG4</accession>
<dbReference type="GeneID" id="78456206"/>
<name>A0AAX2JAG4_9FUSO</name>
<dbReference type="InterPro" id="IPR041854">
    <property type="entry name" value="BFD-like_2Fe2S-bd_dom_sf"/>
</dbReference>